<evidence type="ECO:0000259" key="9">
    <source>
        <dbReference type="PROSITE" id="PS50011"/>
    </source>
</evidence>
<keyword evidence="2" id="KW-0418">Kinase</keyword>
<dbReference type="GO" id="GO:0016020">
    <property type="term" value="C:membrane"/>
    <property type="evidence" value="ECO:0007669"/>
    <property type="project" value="UniProtKB-SubCell"/>
</dbReference>
<keyword evidence="4" id="KW-0732">Signal</keyword>
<keyword evidence="2" id="KW-0723">Serine/threonine-protein kinase</keyword>
<dbReference type="PANTHER" id="PTHR27009">
    <property type="entry name" value="RUST RESISTANCE KINASE LR10-RELATED"/>
    <property type="match status" value="1"/>
</dbReference>
<evidence type="ECO:0000256" key="7">
    <source>
        <dbReference type="ARBA" id="ARBA00023180"/>
    </source>
</evidence>
<sequence>MSNLFKEKLGHGGYGSVYKGKLSNASLVAIKILGDSSSSREEFINEVATIGRTSHVNVVRLLGFCSNRNKRGLVYEFMPNGSLEKFILSDKPKGERFSSQMLYDIAIGIEYLHNGCNPHILHFDIKPDNILSDYNFHPKISDFGLARP</sequence>
<evidence type="ECO:0000256" key="6">
    <source>
        <dbReference type="ARBA" id="ARBA00023136"/>
    </source>
</evidence>
<dbReference type="InterPro" id="IPR017441">
    <property type="entry name" value="Protein_kinase_ATP_BS"/>
</dbReference>
<dbReference type="Gramene" id="ERN03064">
    <property type="protein sequence ID" value="ERN03064"/>
    <property type="gene ID" value="AMTR_s00656p00003890"/>
</dbReference>
<dbReference type="OMA" id="KADICCK"/>
<keyword evidence="11" id="KW-1185">Reference proteome</keyword>
<keyword evidence="8" id="KW-0067">ATP-binding</keyword>
<dbReference type="InterPro" id="IPR011009">
    <property type="entry name" value="Kinase-like_dom_sf"/>
</dbReference>
<keyword evidence="3" id="KW-0812">Transmembrane</keyword>
<dbReference type="PROSITE" id="PS50011">
    <property type="entry name" value="PROTEIN_KINASE_DOM"/>
    <property type="match status" value="1"/>
</dbReference>
<dbReference type="SUPFAM" id="SSF56112">
    <property type="entry name" value="Protein kinase-like (PK-like)"/>
    <property type="match status" value="1"/>
</dbReference>
<keyword evidence="2" id="KW-0808">Transferase</keyword>
<feature type="binding site" evidence="8">
    <location>
        <position position="31"/>
    </location>
    <ligand>
        <name>ATP</name>
        <dbReference type="ChEBI" id="CHEBI:30616"/>
    </ligand>
</feature>
<accession>W1P5V1</accession>
<dbReference type="Gene3D" id="1.10.510.10">
    <property type="entry name" value="Transferase(Phosphotransferase) domain 1"/>
    <property type="match status" value="1"/>
</dbReference>
<evidence type="ECO:0000256" key="2">
    <source>
        <dbReference type="ARBA" id="ARBA00022527"/>
    </source>
</evidence>
<dbReference type="HOGENOM" id="CLU_000288_21_7_1"/>
<dbReference type="GO" id="GO:0005524">
    <property type="term" value="F:ATP binding"/>
    <property type="evidence" value="ECO:0007669"/>
    <property type="project" value="UniProtKB-UniRule"/>
</dbReference>
<dbReference type="Proteomes" id="UP000017836">
    <property type="component" value="Unassembled WGS sequence"/>
</dbReference>
<dbReference type="AlphaFoldDB" id="W1P5V1"/>
<proteinExistence type="predicted"/>
<comment type="subcellular location">
    <subcellularLocation>
        <location evidence="1">Membrane</location>
        <topology evidence="1">Single-pass type I membrane protein</topology>
    </subcellularLocation>
</comment>
<keyword evidence="5" id="KW-1133">Transmembrane helix</keyword>
<dbReference type="InterPro" id="IPR045874">
    <property type="entry name" value="LRK10/LRL21-25-like"/>
</dbReference>
<evidence type="ECO:0000256" key="4">
    <source>
        <dbReference type="ARBA" id="ARBA00022729"/>
    </source>
</evidence>
<dbReference type="GO" id="GO:0004674">
    <property type="term" value="F:protein serine/threonine kinase activity"/>
    <property type="evidence" value="ECO:0007669"/>
    <property type="project" value="UniProtKB-KW"/>
</dbReference>
<keyword evidence="8" id="KW-0547">Nucleotide-binding</keyword>
<feature type="domain" description="Protein kinase" evidence="9">
    <location>
        <begin position="3"/>
        <end position="148"/>
    </location>
</feature>
<dbReference type="Pfam" id="PF00069">
    <property type="entry name" value="Pkinase"/>
    <property type="match status" value="1"/>
</dbReference>
<gene>
    <name evidence="10" type="ORF">AMTR_s00656p00003890</name>
</gene>
<organism evidence="10 11">
    <name type="scientific">Amborella trichopoda</name>
    <dbReference type="NCBI Taxonomy" id="13333"/>
    <lineage>
        <taxon>Eukaryota</taxon>
        <taxon>Viridiplantae</taxon>
        <taxon>Streptophyta</taxon>
        <taxon>Embryophyta</taxon>
        <taxon>Tracheophyta</taxon>
        <taxon>Spermatophyta</taxon>
        <taxon>Magnoliopsida</taxon>
        <taxon>Amborellales</taxon>
        <taxon>Amborellaceae</taxon>
        <taxon>Amborella</taxon>
    </lineage>
</organism>
<keyword evidence="6" id="KW-0472">Membrane</keyword>
<keyword evidence="7" id="KW-0325">Glycoprotein</keyword>
<dbReference type="EMBL" id="KI394410">
    <property type="protein sequence ID" value="ERN03064.1"/>
    <property type="molecule type" value="Genomic_DNA"/>
</dbReference>
<protein>
    <recommendedName>
        <fullName evidence="9">Protein kinase domain-containing protein</fullName>
    </recommendedName>
</protein>
<evidence type="ECO:0000256" key="8">
    <source>
        <dbReference type="PROSITE-ProRule" id="PRU10141"/>
    </source>
</evidence>
<reference evidence="11" key="1">
    <citation type="journal article" date="2013" name="Science">
        <title>The Amborella genome and the evolution of flowering plants.</title>
        <authorList>
            <consortium name="Amborella Genome Project"/>
        </authorList>
    </citation>
    <scope>NUCLEOTIDE SEQUENCE [LARGE SCALE GENOMIC DNA]</scope>
</reference>
<evidence type="ECO:0000256" key="5">
    <source>
        <dbReference type="ARBA" id="ARBA00022989"/>
    </source>
</evidence>
<dbReference type="eggNOG" id="KOG1187">
    <property type="taxonomic scope" value="Eukaryota"/>
</dbReference>
<evidence type="ECO:0000256" key="3">
    <source>
        <dbReference type="ARBA" id="ARBA00022692"/>
    </source>
</evidence>
<evidence type="ECO:0000256" key="1">
    <source>
        <dbReference type="ARBA" id="ARBA00004479"/>
    </source>
</evidence>
<dbReference type="PROSITE" id="PS00107">
    <property type="entry name" value="PROTEIN_KINASE_ATP"/>
    <property type="match status" value="1"/>
</dbReference>
<evidence type="ECO:0000313" key="11">
    <source>
        <dbReference type="Proteomes" id="UP000017836"/>
    </source>
</evidence>
<dbReference type="InterPro" id="IPR000719">
    <property type="entry name" value="Prot_kinase_dom"/>
</dbReference>
<name>W1P5V1_AMBTC</name>
<dbReference type="SMART" id="SM00220">
    <property type="entry name" value="S_TKc"/>
    <property type="match status" value="1"/>
</dbReference>
<evidence type="ECO:0000313" key="10">
    <source>
        <dbReference type="EMBL" id="ERN03064.1"/>
    </source>
</evidence>